<dbReference type="EMBL" id="FUYH01000015">
    <property type="protein sequence ID" value="SKA94101.1"/>
    <property type="molecule type" value="Genomic_DNA"/>
</dbReference>
<reference evidence="8" key="1">
    <citation type="submission" date="2017-02" db="EMBL/GenBank/DDBJ databases">
        <authorList>
            <person name="Varghese N."/>
            <person name="Submissions S."/>
        </authorList>
    </citation>
    <scope>NUCLEOTIDE SEQUENCE [LARGE SCALE GENOMIC DNA]</scope>
    <source>
        <strain evidence="8">USBA 833</strain>
    </source>
</reference>
<name>A0A1T4XYJ5_9CLOT</name>
<evidence type="ECO:0000313" key="7">
    <source>
        <dbReference type="EMBL" id="SKA94101.1"/>
    </source>
</evidence>
<gene>
    <name evidence="7" type="ORF">SAMN05443428_11554</name>
</gene>
<keyword evidence="5" id="KW-0067">ATP-binding</keyword>
<comment type="similarity">
    <text evidence="1">Belongs to the carbohydrate kinase PfkB family.</text>
</comment>
<dbReference type="Gene3D" id="3.40.1190.20">
    <property type="match status" value="1"/>
</dbReference>
<dbReference type="AlphaFoldDB" id="A0A1T4XYJ5"/>
<dbReference type="InterPro" id="IPR011611">
    <property type="entry name" value="PfkB_dom"/>
</dbReference>
<sequence>MDVITFGESMVLFSPTCNGPLRFVDTFTKGLAGAESNVAIALSRLGRSVGWFSRIGDDEFGRFIINTIRGEGIDVSRVVVDGGANPTGILFKERFLKSNPNVYYYRSNSAASFLSENDIDENYIKEARIIHITGITLDISKSAREAVFKAMRIAKKNGVLVSFDPNIRLKLCKKEEAASVIKEALTLCDIVFPGIDEGKIIFKKDNERDIAEEILSLGAKVAAVKLGEKGCYIKSRDEECYVEGFRVDRIEDTVGAGDGFAAGFLHGYLNNLLLSECGRIANAVGAMAIAVKGDMEGFPTLRQLDEFMKCSLIDR</sequence>
<organism evidence="7 8">
    <name type="scientific">Caloramator quimbayensis</name>
    <dbReference type="NCBI Taxonomy" id="1147123"/>
    <lineage>
        <taxon>Bacteria</taxon>
        <taxon>Bacillati</taxon>
        <taxon>Bacillota</taxon>
        <taxon>Clostridia</taxon>
        <taxon>Eubacteriales</taxon>
        <taxon>Clostridiaceae</taxon>
        <taxon>Caloramator</taxon>
    </lineage>
</organism>
<dbReference type="InterPro" id="IPR050306">
    <property type="entry name" value="PfkB_Carbo_kinase"/>
</dbReference>
<dbReference type="PROSITE" id="PS00584">
    <property type="entry name" value="PFKB_KINASES_2"/>
    <property type="match status" value="1"/>
</dbReference>
<dbReference type="Proteomes" id="UP000190105">
    <property type="component" value="Unassembled WGS sequence"/>
</dbReference>
<dbReference type="GO" id="GO:0005524">
    <property type="term" value="F:ATP binding"/>
    <property type="evidence" value="ECO:0007669"/>
    <property type="project" value="UniProtKB-KW"/>
</dbReference>
<dbReference type="OrthoDB" id="9813569at2"/>
<dbReference type="SUPFAM" id="SSF53613">
    <property type="entry name" value="Ribokinase-like"/>
    <property type="match status" value="1"/>
</dbReference>
<dbReference type="PANTHER" id="PTHR43085">
    <property type="entry name" value="HEXOKINASE FAMILY MEMBER"/>
    <property type="match status" value="1"/>
</dbReference>
<evidence type="ECO:0000259" key="6">
    <source>
        <dbReference type="Pfam" id="PF00294"/>
    </source>
</evidence>
<keyword evidence="4 7" id="KW-0418">Kinase</keyword>
<evidence type="ECO:0000256" key="4">
    <source>
        <dbReference type="ARBA" id="ARBA00022777"/>
    </source>
</evidence>
<keyword evidence="2" id="KW-0808">Transferase</keyword>
<dbReference type="PANTHER" id="PTHR43085:SF1">
    <property type="entry name" value="PSEUDOURIDINE KINASE-RELATED"/>
    <property type="match status" value="1"/>
</dbReference>
<dbReference type="RefSeq" id="WP_078697048.1">
    <property type="nucleotide sequence ID" value="NZ_FUYH01000015.1"/>
</dbReference>
<proteinExistence type="inferred from homology"/>
<evidence type="ECO:0000313" key="8">
    <source>
        <dbReference type="Proteomes" id="UP000190105"/>
    </source>
</evidence>
<dbReference type="InterPro" id="IPR002173">
    <property type="entry name" value="Carboh/pur_kinase_PfkB_CS"/>
</dbReference>
<accession>A0A1T4XYJ5</accession>
<keyword evidence="8" id="KW-1185">Reference proteome</keyword>
<dbReference type="Pfam" id="PF00294">
    <property type="entry name" value="PfkB"/>
    <property type="match status" value="1"/>
</dbReference>
<keyword evidence="3" id="KW-0547">Nucleotide-binding</keyword>
<dbReference type="GO" id="GO:0016301">
    <property type="term" value="F:kinase activity"/>
    <property type="evidence" value="ECO:0007669"/>
    <property type="project" value="UniProtKB-KW"/>
</dbReference>
<dbReference type="CDD" id="cd01166">
    <property type="entry name" value="KdgK"/>
    <property type="match status" value="1"/>
</dbReference>
<dbReference type="InterPro" id="IPR029056">
    <property type="entry name" value="Ribokinase-like"/>
</dbReference>
<evidence type="ECO:0000256" key="3">
    <source>
        <dbReference type="ARBA" id="ARBA00022741"/>
    </source>
</evidence>
<protein>
    <submittedName>
        <fullName evidence="7">2-dehydro-3-deoxygluconokinase</fullName>
    </submittedName>
</protein>
<evidence type="ECO:0000256" key="2">
    <source>
        <dbReference type="ARBA" id="ARBA00022679"/>
    </source>
</evidence>
<feature type="domain" description="Carbohydrate kinase PfkB" evidence="6">
    <location>
        <begin position="3"/>
        <end position="300"/>
    </location>
</feature>
<evidence type="ECO:0000256" key="5">
    <source>
        <dbReference type="ARBA" id="ARBA00022840"/>
    </source>
</evidence>
<evidence type="ECO:0000256" key="1">
    <source>
        <dbReference type="ARBA" id="ARBA00010688"/>
    </source>
</evidence>
<dbReference type="STRING" id="1147123.SAMN05443428_11554"/>